<sequence>MGAQVVDYRVSTLVVLCKDCGHDVGLYPARHKCVPVERPAMPALPSKYQKSTPLPVSLQLNSRTMSSGSASSTTSSPSPGFSSTEQVNSKWSSRLGKSSAQDREEDSVYFNNFASNLPEHHEQPASGKKLWGKVKQNEKWKQLSEKNDKPKQTGKLWGKLMQATQNMADKIPNRDDRGAESDEDDWEGETHVSRILREYYEKKRLPLPDWLFNDDMPAVSRKKSATRKQPQKMDSSVPENHGPVRTPSRRRLWEQNPADPKNISSRERERQELRQVQPPPPPVPSNVRNNANEDRYSNRESDRYREPDSYRESDRYRENDRYRDNQRDENHYRDDYRNQTNSNYNNYHSPPAVDHYYQQPSRPQPKTTNRPRHYDEDVPPPRSERSTRGYQRDAASPRAVQNPQSDRGQDLDNYYYSDRDRPRREPSVRSGGRRYGNDPNYF</sequence>
<feature type="compositionally biased region" description="Basic and acidic residues" evidence="1">
    <location>
        <begin position="135"/>
        <end position="151"/>
    </location>
</feature>
<evidence type="ECO:0000313" key="3">
    <source>
        <dbReference type="EMBL" id="GAA5816909.1"/>
    </source>
</evidence>
<dbReference type="InterPro" id="IPR028095">
    <property type="entry name" value="Mso1_N_dom"/>
</dbReference>
<dbReference type="Pfam" id="PF14475">
    <property type="entry name" value="Mso1_Sec1_bdg"/>
    <property type="match status" value="1"/>
</dbReference>
<feature type="region of interest" description="Disordered" evidence="1">
    <location>
        <begin position="167"/>
        <end position="190"/>
    </location>
</feature>
<feature type="compositionally biased region" description="Polar residues" evidence="1">
    <location>
        <begin position="85"/>
        <end position="99"/>
    </location>
</feature>
<feature type="region of interest" description="Disordered" evidence="1">
    <location>
        <begin position="116"/>
        <end position="153"/>
    </location>
</feature>
<feature type="region of interest" description="Disordered" evidence="1">
    <location>
        <begin position="62"/>
        <end position="104"/>
    </location>
</feature>
<dbReference type="EMBL" id="BAABUK010000036">
    <property type="protein sequence ID" value="GAA5816909.1"/>
    <property type="molecule type" value="Genomic_DNA"/>
</dbReference>
<feature type="region of interest" description="Disordered" evidence="1">
    <location>
        <begin position="210"/>
        <end position="442"/>
    </location>
</feature>
<accession>A0ABP9ZCZ6</accession>
<feature type="compositionally biased region" description="Basic and acidic residues" evidence="1">
    <location>
        <begin position="382"/>
        <end position="391"/>
    </location>
</feature>
<feature type="compositionally biased region" description="Basic and acidic residues" evidence="1">
    <location>
        <begin position="264"/>
        <end position="273"/>
    </location>
</feature>
<feature type="compositionally biased region" description="Basic and acidic residues" evidence="1">
    <location>
        <begin position="291"/>
        <end position="337"/>
    </location>
</feature>
<dbReference type="Proteomes" id="UP001473302">
    <property type="component" value="Unassembled WGS sequence"/>
</dbReference>
<feature type="domain" description="Mso1 N-terminal" evidence="2">
    <location>
        <begin position="180"/>
        <end position="211"/>
    </location>
</feature>
<feature type="compositionally biased region" description="Polar residues" evidence="1">
    <location>
        <begin position="338"/>
        <end position="348"/>
    </location>
</feature>
<proteinExistence type="predicted"/>
<evidence type="ECO:0000313" key="4">
    <source>
        <dbReference type="Proteomes" id="UP001473302"/>
    </source>
</evidence>
<keyword evidence="4" id="KW-1185">Reference proteome</keyword>
<feature type="compositionally biased region" description="Basic residues" evidence="1">
    <location>
        <begin position="220"/>
        <end position="230"/>
    </location>
</feature>
<name>A0ABP9ZCZ6_9FUNG</name>
<reference evidence="3 4" key="1">
    <citation type="submission" date="2024-04" db="EMBL/GenBank/DDBJ databases">
        <title>genome sequences of Mucor flavus KT1a and Helicostylum pulchrum KT1b strains isolated from the surface of a dry-aged beef.</title>
        <authorList>
            <person name="Toyotome T."/>
            <person name="Hosono M."/>
            <person name="Torimaru M."/>
            <person name="Fukuda K."/>
            <person name="Mikami N."/>
        </authorList>
    </citation>
    <scope>NUCLEOTIDE SEQUENCE [LARGE SCALE GENOMIC DNA]</scope>
    <source>
        <strain evidence="3 4">KT1a</strain>
    </source>
</reference>
<feature type="compositionally biased region" description="Polar residues" evidence="1">
    <location>
        <begin position="358"/>
        <end position="368"/>
    </location>
</feature>
<organism evidence="3 4">
    <name type="scientific">Mucor flavus</name>
    <dbReference type="NCBI Taxonomy" id="439312"/>
    <lineage>
        <taxon>Eukaryota</taxon>
        <taxon>Fungi</taxon>
        <taxon>Fungi incertae sedis</taxon>
        <taxon>Mucoromycota</taxon>
        <taxon>Mucoromycotina</taxon>
        <taxon>Mucoromycetes</taxon>
        <taxon>Mucorales</taxon>
        <taxon>Mucorineae</taxon>
        <taxon>Mucoraceae</taxon>
        <taxon>Mucor</taxon>
    </lineage>
</organism>
<feature type="compositionally biased region" description="Low complexity" evidence="1">
    <location>
        <begin position="62"/>
        <end position="84"/>
    </location>
</feature>
<protein>
    <recommendedName>
        <fullName evidence="2">Mso1 N-terminal domain-containing protein</fullName>
    </recommendedName>
</protein>
<evidence type="ECO:0000256" key="1">
    <source>
        <dbReference type="SAM" id="MobiDB-lite"/>
    </source>
</evidence>
<comment type="caution">
    <text evidence="3">The sequence shown here is derived from an EMBL/GenBank/DDBJ whole genome shotgun (WGS) entry which is preliminary data.</text>
</comment>
<feature type="compositionally biased region" description="Basic and acidic residues" evidence="1">
    <location>
        <begin position="417"/>
        <end position="427"/>
    </location>
</feature>
<evidence type="ECO:0000259" key="2">
    <source>
        <dbReference type="Pfam" id="PF14475"/>
    </source>
</evidence>
<feature type="compositionally biased region" description="Basic and acidic residues" evidence="1">
    <location>
        <begin position="171"/>
        <end position="180"/>
    </location>
</feature>
<gene>
    <name evidence="3" type="ORF">MFLAVUS_010444</name>
</gene>